<organism evidence="4 5">
    <name type="scientific">Labeo rohita</name>
    <name type="common">Indian major carp</name>
    <name type="synonym">Cyprinus rohita</name>
    <dbReference type="NCBI Taxonomy" id="84645"/>
    <lineage>
        <taxon>Eukaryota</taxon>
        <taxon>Metazoa</taxon>
        <taxon>Chordata</taxon>
        <taxon>Craniata</taxon>
        <taxon>Vertebrata</taxon>
        <taxon>Euteleostomi</taxon>
        <taxon>Actinopterygii</taxon>
        <taxon>Neopterygii</taxon>
        <taxon>Teleostei</taxon>
        <taxon>Ostariophysi</taxon>
        <taxon>Cypriniformes</taxon>
        <taxon>Cyprinidae</taxon>
        <taxon>Labeoninae</taxon>
        <taxon>Labeonini</taxon>
        <taxon>Labeo</taxon>
    </lineage>
</organism>
<dbReference type="InterPro" id="IPR000922">
    <property type="entry name" value="Lectin_gal-bd_dom"/>
</dbReference>
<proteinExistence type="predicted"/>
<comment type="caution">
    <text evidence="4">The sequence shown here is derived from an EMBL/GenBank/DDBJ whole genome shotgun (WGS) entry which is preliminary data.</text>
</comment>
<protein>
    <submittedName>
        <fullName evidence="4">L-rhamnose-binding lectin CSL2</fullName>
    </submittedName>
</protein>
<evidence type="ECO:0000313" key="4">
    <source>
        <dbReference type="EMBL" id="KAI2666960.1"/>
    </source>
</evidence>
<dbReference type="Gene3D" id="2.60.120.740">
    <property type="match status" value="2"/>
</dbReference>
<keyword evidence="2" id="KW-0677">Repeat</keyword>
<sequence length="156" mass="18017">MGFIHVLDANYGRTDPNKCSEGKTSNELSNVHCFQETSLRTMTVRCNGRKSCTLSAVNSVFSDPCSWTYKYLNLSYECRPLNNSDVISIHHANYGRRDFVTCPYRRAMSECYFTQTTSMRSRCNEKKSCDLDASNWVFSDPCYRVHKYLEVTYSCV</sequence>
<dbReference type="PROSITE" id="PS50228">
    <property type="entry name" value="SUEL_LECTIN"/>
    <property type="match status" value="2"/>
</dbReference>
<dbReference type="PANTHER" id="PTHR46780">
    <property type="entry name" value="PROTEIN EVA-1"/>
    <property type="match status" value="1"/>
</dbReference>
<gene>
    <name evidence="4" type="ORF">H4Q32_029292</name>
</gene>
<evidence type="ECO:0000256" key="1">
    <source>
        <dbReference type="ARBA" id="ARBA00022734"/>
    </source>
</evidence>
<name>A0ABQ8MW85_LABRO</name>
<feature type="domain" description="SUEL-type lectin" evidence="3">
    <location>
        <begin position="6"/>
        <end position="79"/>
    </location>
</feature>
<dbReference type="InterPro" id="IPR043159">
    <property type="entry name" value="Lectin_gal-bd_sf"/>
</dbReference>
<evidence type="ECO:0000259" key="3">
    <source>
        <dbReference type="PROSITE" id="PS50228"/>
    </source>
</evidence>
<keyword evidence="1" id="KW-0430">Lectin</keyword>
<reference evidence="4 5" key="1">
    <citation type="submission" date="2022-01" db="EMBL/GenBank/DDBJ databases">
        <title>A high-quality chromosome-level genome assembly of rohu carp, Labeo rohita.</title>
        <authorList>
            <person name="Arick M.A. II"/>
            <person name="Hsu C.-Y."/>
            <person name="Magbanua Z."/>
            <person name="Pechanova O."/>
            <person name="Grover C."/>
            <person name="Miller E."/>
            <person name="Thrash A."/>
            <person name="Ezzel L."/>
            <person name="Alam S."/>
            <person name="Benzie J."/>
            <person name="Hamilton M."/>
            <person name="Karsi A."/>
            <person name="Lawrence M.L."/>
            <person name="Peterson D.G."/>
        </authorList>
    </citation>
    <scope>NUCLEOTIDE SEQUENCE [LARGE SCALE GENOMIC DNA]</scope>
    <source>
        <strain evidence="5">BAU-BD-2019</strain>
        <tissue evidence="4">Blood</tissue>
    </source>
</reference>
<evidence type="ECO:0000256" key="2">
    <source>
        <dbReference type="ARBA" id="ARBA00022737"/>
    </source>
</evidence>
<dbReference type="EMBL" id="JACTAM010000003">
    <property type="protein sequence ID" value="KAI2666960.1"/>
    <property type="molecule type" value="Genomic_DNA"/>
</dbReference>
<accession>A0ABQ8MW85</accession>
<keyword evidence="5" id="KW-1185">Reference proteome</keyword>
<feature type="domain" description="SUEL-type lectin" evidence="3">
    <location>
        <begin position="75"/>
        <end position="156"/>
    </location>
</feature>
<dbReference type="Proteomes" id="UP000830375">
    <property type="component" value="Unassembled WGS sequence"/>
</dbReference>
<dbReference type="Pfam" id="PF02140">
    <property type="entry name" value="SUEL_Lectin"/>
    <property type="match status" value="2"/>
</dbReference>
<evidence type="ECO:0000313" key="5">
    <source>
        <dbReference type="Proteomes" id="UP000830375"/>
    </source>
</evidence>